<dbReference type="RefSeq" id="WP_056962917.1">
    <property type="nucleotide sequence ID" value="NZ_BJZI01000025.1"/>
</dbReference>
<keyword evidence="2" id="KW-1185">Reference proteome</keyword>
<dbReference type="Proteomes" id="UP000321691">
    <property type="component" value="Unassembled WGS sequence"/>
</dbReference>
<proteinExistence type="predicted"/>
<comment type="caution">
    <text evidence="1">The sequence shown here is derived from an EMBL/GenBank/DDBJ whole genome shotgun (WGS) entry which is preliminary data.</text>
</comment>
<evidence type="ECO:0000313" key="1">
    <source>
        <dbReference type="EMBL" id="GEO67300.1"/>
    </source>
</evidence>
<dbReference type="EMBL" id="BJZI01000025">
    <property type="protein sequence ID" value="GEO67300.1"/>
    <property type="molecule type" value="Genomic_DNA"/>
</dbReference>
<organism evidence="1 2">
    <name type="scientific">Levilactobacillus spicheri</name>
    <dbReference type="NCBI Taxonomy" id="216463"/>
    <lineage>
        <taxon>Bacteria</taxon>
        <taxon>Bacillati</taxon>
        <taxon>Bacillota</taxon>
        <taxon>Bacilli</taxon>
        <taxon>Lactobacillales</taxon>
        <taxon>Lactobacillaceae</taxon>
        <taxon>Levilactobacillus</taxon>
    </lineage>
</organism>
<protein>
    <submittedName>
        <fullName evidence="1">Uncharacterized protein</fullName>
    </submittedName>
</protein>
<accession>A0ABQ0WUF1</accession>
<gene>
    <name evidence="1" type="ORF">LSP04_17190</name>
</gene>
<name>A0ABQ0WUF1_9LACO</name>
<sequence length="314" mass="35216">MSLKITNPNKKTWYGAKIELDLFTKSGTYRFTNFHPKGYGVQITGEINGGDGGSPATNTISIYNLSKAHENLFKDKLHVVVKAGGYDLFGIVGAGNITKVAPVARDGEDRFISITFVAGKDYSKTKNIYSAYSGTTQVKHSYKTSKGQTITWTTSKKKNINIRFKKGVKAKTIIERISREADIPVAVLHLKKNKVYKHGYTLSKRPLAEMKAIAKDCDSRLWYRMDDVIIDYEEKPKTWDTHLYLTLKDGLVNMPTISDESGKKTAWTVVTYLNPMVANGSVFYVAENIKSLVRVKNYTHSLDDMQTTCEVEAV</sequence>
<reference evidence="1 2" key="1">
    <citation type="submission" date="2019-07" db="EMBL/GenBank/DDBJ databases">
        <title>Whole genome shotgun sequence of Lactobacillus spicheri NBRC 107155.</title>
        <authorList>
            <person name="Hosoyama A."/>
            <person name="Uohara A."/>
            <person name="Ohji S."/>
            <person name="Ichikawa N."/>
        </authorList>
    </citation>
    <scope>NUCLEOTIDE SEQUENCE [LARGE SCALE GENOMIC DNA]</scope>
    <source>
        <strain evidence="1 2">NBRC 107155</strain>
    </source>
</reference>
<evidence type="ECO:0000313" key="2">
    <source>
        <dbReference type="Proteomes" id="UP000321691"/>
    </source>
</evidence>